<proteinExistence type="predicted"/>
<organism evidence="3 4">
    <name type="scientific">Achromobacter aloeverae</name>
    <dbReference type="NCBI Taxonomy" id="1750518"/>
    <lineage>
        <taxon>Bacteria</taxon>
        <taxon>Pseudomonadati</taxon>
        <taxon>Pseudomonadota</taxon>
        <taxon>Betaproteobacteria</taxon>
        <taxon>Burkholderiales</taxon>
        <taxon>Alcaligenaceae</taxon>
        <taxon>Achromobacter</taxon>
    </lineage>
</organism>
<feature type="transmembrane region" description="Helical" evidence="2">
    <location>
        <begin position="275"/>
        <end position="295"/>
    </location>
</feature>
<dbReference type="EMBL" id="PYAL01000001">
    <property type="protein sequence ID" value="RXN92307.1"/>
    <property type="molecule type" value="Genomic_DNA"/>
</dbReference>
<feature type="transmembrane region" description="Helical" evidence="2">
    <location>
        <begin position="236"/>
        <end position="255"/>
    </location>
</feature>
<feature type="transmembrane region" description="Helical" evidence="2">
    <location>
        <begin position="331"/>
        <end position="350"/>
    </location>
</feature>
<feature type="transmembrane region" description="Helical" evidence="2">
    <location>
        <begin position="48"/>
        <end position="71"/>
    </location>
</feature>
<dbReference type="AlphaFoldDB" id="A0A4Q1HNE7"/>
<dbReference type="PANTHER" id="PTHR43044">
    <property type="match status" value="1"/>
</dbReference>
<feature type="region of interest" description="Disordered" evidence="1">
    <location>
        <begin position="361"/>
        <end position="386"/>
    </location>
</feature>
<keyword evidence="2" id="KW-0472">Membrane</keyword>
<feature type="transmembrane region" description="Helical" evidence="2">
    <location>
        <begin position="21"/>
        <end position="42"/>
    </location>
</feature>
<sequence>MKAARRLGHWARPRAPSPRGGARVLLAGAVLVLALCVYGLLWNRPDFGAAWLAAWWCWAGLVLGAQGTLWMQRLTGGRWIVPIAATLNGLRAGTPALAILVIPVFPCLHAIYPWARPDWLDPAKETVFRDVWFQPAGFMARTVVYVLLWTWLARLDGRGGAAARRHGQAAAGLLLYALSISLAAVDMLMSLTPSWYSTAFGLVVLVAQLKLAMAAATYRGARIATPDARGDLGNLLMMYVLTWAYIAFTQFQIIWAENLPAEISWYLPRVAGPWAPAGLALALLGFALPLAVLLSRGFKRNAACLRGLSLLLLVVGACEAAWWIFPSIPGLRWPAAWMAVVAGLGMGLVLRGTALRWPARLPPAPPQPTGSSESSVTSPHEEVDHA</sequence>
<reference evidence="3 4" key="1">
    <citation type="journal article" date="2017" name="Int. J. Syst. Evol. Microbiol.">
        <title>Achromobacter aloeverae sp. nov., isolated from the root of Aloe vera (L.) Burm.f.</title>
        <authorList>
            <person name="Kuncharoen N."/>
            <person name="Muramatsu Y."/>
            <person name="Shibata C."/>
            <person name="Kamakura Y."/>
            <person name="Nakagawa Y."/>
            <person name="Tanasupawat S."/>
        </authorList>
    </citation>
    <scope>NUCLEOTIDE SEQUENCE [LARGE SCALE GENOMIC DNA]</scope>
    <source>
        <strain evidence="3 4">AVA-1</strain>
    </source>
</reference>
<feature type="transmembrane region" description="Helical" evidence="2">
    <location>
        <begin position="307"/>
        <end position="325"/>
    </location>
</feature>
<feature type="transmembrane region" description="Helical" evidence="2">
    <location>
        <begin position="132"/>
        <end position="152"/>
    </location>
</feature>
<dbReference type="OrthoDB" id="140980at2"/>
<keyword evidence="2" id="KW-0812">Transmembrane</keyword>
<evidence type="ECO:0000256" key="1">
    <source>
        <dbReference type="SAM" id="MobiDB-lite"/>
    </source>
</evidence>
<comment type="caution">
    <text evidence="3">The sequence shown here is derived from an EMBL/GenBank/DDBJ whole genome shotgun (WGS) entry which is preliminary data.</text>
</comment>
<keyword evidence="4" id="KW-1185">Reference proteome</keyword>
<feature type="transmembrane region" description="Helical" evidence="2">
    <location>
        <begin position="195"/>
        <end position="216"/>
    </location>
</feature>
<feature type="compositionally biased region" description="Polar residues" evidence="1">
    <location>
        <begin position="369"/>
        <end position="378"/>
    </location>
</feature>
<protein>
    <recommendedName>
        <fullName evidence="5">Quinol:cytochrome c oxidoreductase quinone-binding subunit 2</fullName>
    </recommendedName>
</protein>
<feature type="transmembrane region" description="Helical" evidence="2">
    <location>
        <begin position="92"/>
        <end position="112"/>
    </location>
</feature>
<evidence type="ECO:0000313" key="4">
    <source>
        <dbReference type="Proteomes" id="UP000290849"/>
    </source>
</evidence>
<evidence type="ECO:0000256" key="2">
    <source>
        <dbReference type="SAM" id="Phobius"/>
    </source>
</evidence>
<keyword evidence="2" id="KW-1133">Transmembrane helix</keyword>
<accession>A0A4Q1HNE7</accession>
<evidence type="ECO:0000313" key="3">
    <source>
        <dbReference type="EMBL" id="RXN92307.1"/>
    </source>
</evidence>
<name>A0A4Q1HNE7_9BURK</name>
<dbReference type="RefSeq" id="WP_129148270.1">
    <property type="nucleotide sequence ID" value="NZ_JBHSDO010000016.1"/>
</dbReference>
<evidence type="ECO:0008006" key="5">
    <source>
        <dbReference type="Google" id="ProtNLM"/>
    </source>
</evidence>
<dbReference type="Proteomes" id="UP000290849">
    <property type="component" value="Unassembled WGS sequence"/>
</dbReference>
<gene>
    <name evidence="3" type="ORF">C7R54_00635</name>
</gene>
<feature type="transmembrane region" description="Helical" evidence="2">
    <location>
        <begin position="173"/>
        <end position="189"/>
    </location>
</feature>
<dbReference type="PANTHER" id="PTHR43044:SF1">
    <property type="entry name" value="QUINOL:CYTOCHROME C OXIDOREDUCTASE QUINONE-BINDING SUBUNIT 2"/>
    <property type="match status" value="1"/>
</dbReference>